<evidence type="ECO:0000313" key="1">
    <source>
        <dbReference type="EMBL" id="SPD14433.1"/>
    </source>
</evidence>
<dbReference type="PANTHER" id="PTHR33710:SF77">
    <property type="entry name" value="DNASE I-LIKE SUPERFAMILY PROTEIN"/>
    <property type="match status" value="1"/>
</dbReference>
<dbReference type="EMBL" id="OIVN01003928">
    <property type="protein sequence ID" value="SPD14433.1"/>
    <property type="molecule type" value="Genomic_DNA"/>
</dbReference>
<protein>
    <recommendedName>
        <fullName evidence="2">Endonuclease/exonuclease/phosphatase domain-containing protein</fullName>
    </recommendedName>
</protein>
<organism evidence="1">
    <name type="scientific">Fagus sylvatica</name>
    <name type="common">Beechnut</name>
    <dbReference type="NCBI Taxonomy" id="28930"/>
    <lineage>
        <taxon>Eukaryota</taxon>
        <taxon>Viridiplantae</taxon>
        <taxon>Streptophyta</taxon>
        <taxon>Embryophyta</taxon>
        <taxon>Tracheophyta</taxon>
        <taxon>Spermatophyta</taxon>
        <taxon>Magnoliopsida</taxon>
        <taxon>eudicotyledons</taxon>
        <taxon>Gunneridae</taxon>
        <taxon>Pentapetalae</taxon>
        <taxon>rosids</taxon>
        <taxon>fabids</taxon>
        <taxon>Fagales</taxon>
        <taxon>Fagaceae</taxon>
        <taxon>Fagus</taxon>
    </lineage>
</organism>
<dbReference type="SUPFAM" id="SSF56219">
    <property type="entry name" value="DNase I-like"/>
    <property type="match status" value="1"/>
</dbReference>
<name>A0A2N9HRS7_FAGSY</name>
<dbReference type="InterPro" id="IPR036691">
    <property type="entry name" value="Endo/exonu/phosph_ase_sf"/>
</dbReference>
<reference evidence="1" key="1">
    <citation type="submission" date="2018-02" db="EMBL/GenBank/DDBJ databases">
        <authorList>
            <person name="Cohen D.B."/>
            <person name="Kent A.D."/>
        </authorList>
    </citation>
    <scope>NUCLEOTIDE SEQUENCE</scope>
</reference>
<dbReference type="PANTHER" id="PTHR33710">
    <property type="entry name" value="BNAC02G09200D PROTEIN"/>
    <property type="match status" value="1"/>
</dbReference>
<evidence type="ECO:0008006" key="2">
    <source>
        <dbReference type="Google" id="ProtNLM"/>
    </source>
</evidence>
<accession>A0A2N9HRS7</accession>
<proteinExistence type="predicted"/>
<dbReference type="Gene3D" id="3.60.10.10">
    <property type="entry name" value="Endonuclease/exonuclease/phosphatase"/>
    <property type="match status" value="1"/>
</dbReference>
<gene>
    <name evidence="1" type="ORF">FSB_LOCUS42315</name>
</gene>
<dbReference type="AlphaFoldDB" id="A0A2N9HRS7"/>
<sequence length="211" mass="23995">MCLVTDKVGGKNFRVTGFYGNAETHTTKESWALLKHLSMLCSSPWVCMGDFNEVLDHGEVMGRRVQPMWQLQDFREAVVFCDLHDLVYQGNMYTGWNNKEDLDFVTARLDRMLASATWISAFDGSVVSHLPVQNSDHCPLLLSIPEVVSVSKKNKIFRFEAMWIKDDQCKEVIEQDWGEEVAFGSSMFQVMEKLKVAVLLWLHGVGNDLGP</sequence>